<reference evidence="2 3" key="1">
    <citation type="submission" date="2020-02" db="EMBL/GenBank/DDBJ databases">
        <title>Draft genome sequence of Limisphaera ngatamarikiensis NGM72.4T, a thermophilic Verrucomicrobia grouped in subdivision 3.</title>
        <authorList>
            <person name="Carere C.R."/>
            <person name="Steen J."/>
            <person name="Hugenholtz P."/>
            <person name="Stott M.B."/>
        </authorList>
    </citation>
    <scope>NUCLEOTIDE SEQUENCE [LARGE SCALE GENOMIC DNA]</scope>
    <source>
        <strain evidence="2 3">NGM72.4</strain>
    </source>
</reference>
<evidence type="ECO:0000313" key="2">
    <source>
        <dbReference type="EMBL" id="NGO39883.1"/>
    </source>
</evidence>
<evidence type="ECO:0000256" key="1">
    <source>
        <dbReference type="SAM" id="Phobius"/>
    </source>
</evidence>
<protein>
    <submittedName>
        <fullName evidence="2">Uncharacterized protein</fullName>
    </submittedName>
</protein>
<keyword evidence="1" id="KW-0812">Transmembrane</keyword>
<gene>
    <name evidence="2" type="ORF">G4L39_10830</name>
</gene>
<name>A0A6M1RQD0_9BACT</name>
<evidence type="ECO:0000313" key="3">
    <source>
        <dbReference type="Proteomes" id="UP000477311"/>
    </source>
</evidence>
<dbReference type="RefSeq" id="WP_165108165.1">
    <property type="nucleotide sequence ID" value="NZ_JAAKYA010000073.1"/>
</dbReference>
<dbReference type="AlphaFoldDB" id="A0A6M1RQD0"/>
<keyword evidence="3" id="KW-1185">Reference proteome</keyword>
<dbReference type="Proteomes" id="UP000477311">
    <property type="component" value="Unassembled WGS sequence"/>
</dbReference>
<comment type="caution">
    <text evidence="2">The sequence shown here is derived from an EMBL/GenBank/DDBJ whole genome shotgun (WGS) entry which is preliminary data.</text>
</comment>
<keyword evidence="1" id="KW-1133">Transmembrane helix</keyword>
<feature type="transmembrane region" description="Helical" evidence="1">
    <location>
        <begin position="6"/>
        <end position="29"/>
    </location>
</feature>
<organism evidence="2 3">
    <name type="scientific">Limisphaera ngatamarikiensis</name>
    <dbReference type="NCBI Taxonomy" id="1324935"/>
    <lineage>
        <taxon>Bacteria</taxon>
        <taxon>Pseudomonadati</taxon>
        <taxon>Verrucomicrobiota</taxon>
        <taxon>Verrucomicrobiia</taxon>
        <taxon>Limisphaerales</taxon>
        <taxon>Limisphaeraceae</taxon>
        <taxon>Limisphaera</taxon>
    </lineage>
</organism>
<sequence length="126" mass="14423">MKRRGIRWIGCIGILVVVVWIGSVVIQAIDERKLKLRIEDVRWLLRAYREHPEATTVEELIESLRRKGIELNTPIPAVSGQPCYRLIVTNEEYPGAVLIEEQNVRDPRRIVLGLSDGSVVVRRKGE</sequence>
<dbReference type="EMBL" id="JAAKYA010000073">
    <property type="protein sequence ID" value="NGO39883.1"/>
    <property type="molecule type" value="Genomic_DNA"/>
</dbReference>
<accession>A0A6M1RQD0</accession>
<proteinExistence type="predicted"/>
<keyword evidence="1" id="KW-0472">Membrane</keyword>